<organism evidence="1 2">
    <name type="scientific">Polyplosphaeria fusca</name>
    <dbReference type="NCBI Taxonomy" id="682080"/>
    <lineage>
        <taxon>Eukaryota</taxon>
        <taxon>Fungi</taxon>
        <taxon>Dikarya</taxon>
        <taxon>Ascomycota</taxon>
        <taxon>Pezizomycotina</taxon>
        <taxon>Dothideomycetes</taxon>
        <taxon>Pleosporomycetidae</taxon>
        <taxon>Pleosporales</taxon>
        <taxon>Tetraplosphaeriaceae</taxon>
        <taxon>Polyplosphaeria</taxon>
    </lineage>
</organism>
<comment type="caution">
    <text evidence="1">The sequence shown here is derived from an EMBL/GenBank/DDBJ whole genome shotgun (WGS) entry which is preliminary data.</text>
</comment>
<sequence length="190" mass="20457">MFRHLPIPLIEASKWILEIQISAKPSVPSFPLPLSPTPLFPWTRSSPQSLNNIPQHPHLALPALRLRPQSLYFPSHHIPLVYALLRKALQEALVFFVLGDDGEEEVFCGYEVAGCGVKECGGGEMVLCVGDRGEGGVEFGAEGFGAEGFGAVGEKGRGGGKEGGGAVWTERWGFGEGGFHGVREAWFWGG</sequence>
<protein>
    <submittedName>
        <fullName evidence="1">Uncharacterized protein</fullName>
    </submittedName>
</protein>
<evidence type="ECO:0000313" key="1">
    <source>
        <dbReference type="EMBL" id="KAF2732723.1"/>
    </source>
</evidence>
<proteinExistence type="predicted"/>
<reference evidence="1" key="1">
    <citation type="journal article" date="2020" name="Stud. Mycol.">
        <title>101 Dothideomycetes genomes: a test case for predicting lifestyles and emergence of pathogens.</title>
        <authorList>
            <person name="Haridas S."/>
            <person name="Albert R."/>
            <person name="Binder M."/>
            <person name="Bloem J."/>
            <person name="Labutti K."/>
            <person name="Salamov A."/>
            <person name="Andreopoulos B."/>
            <person name="Baker S."/>
            <person name="Barry K."/>
            <person name="Bills G."/>
            <person name="Bluhm B."/>
            <person name="Cannon C."/>
            <person name="Castanera R."/>
            <person name="Culley D."/>
            <person name="Daum C."/>
            <person name="Ezra D."/>
            <person name="Gonzalez J."/>
            <person name="Henrissat B."/>
            <person name="Kuo A."/>
            <person name="Liang C."/>
            <person name="Lipzen A."/>
            <person name="Lutzoni F."/>
            <person name="Magnuson J."/>
            <person name="Mondo S."/>
            <person name="Nolan M."/>
            <person name="Ohm R."/>
            <person name="Pangilinan J."/>
            <person name="Park H.-J."/>
            <person name="Ramirez L."/>
            <person name="Alfaro M."/>
            <person name="Sun H."/>
            <person name="Tritt A."/>
            <person name="Yoshinaga Y."/>
            <person name="Zwiers L.-H."/>
            <person name="Turgeon B."/>
            <person name="Goodwin S."/>
            <person name="Spatafora J."/>
            <person name="Crous P."/>
            <person name="Grigoriev I."/>
        </authorList>
    </citation>
    <scope>NUCLEOTIDE SEQUENCE</scope>
    <source>
        <strain evidence="1">CBS 125425</strain>
    </source>
</reference>
<dbReference type="AlphaFoldDB" id="A0A9P4QRY5"/>
<evidence type="ECO:0000313" key="2">
    <source>
        <dbReference type="Proteomes" id="UP000799444"/>
    </source>
</evidence>
<dbReference type="EMBL" id="ML996172">
    <property type="protein sequence ID" value="KAF2732723.1"/>
    <property type="molecule type" value="Genomic_DNA"/>
</dbReference>
<gene>
    <name evidence="1" type="ORF">EJ04DRAFT_525073</name>
</gene>
<keyword evidence="2" id="KW-1185">Reference proteome</keyword>
<name>A0A9P4QRY5_9PLEO</name>
<accession>A0A9P4QRY5</accession>
<dbReference type="Proteomes" id="UP000799444">
    <property type="component" value="Unassembled WGS sequence"/>
</dbReference>